<dbReference type="RefSeq" id="WP_114067564.1">
    <property type="nucleotide sequence ID" value="NZ_CP030850.1"/>
</dbReference>
<dbReference type="EMBL" id="CP030850">
    <property type="protein sequence ID" value="AXE18782.1"/>
    <property type="molecule type" value="Genomic_DNA"/>
</dbReference>
<name>A0A344TJG1_9BACT</name>
<proteinExistence type="predicted"/>
<dbReference type="Proteomes" id="UP000251993">
    <property type="component" value="Chromosome"/>
</dbReference>
<dbReference type="InterPro" id="IPR041049">
    <property type="entry name" value="DUF5615"/>
</dbReference>
<keyword evidence="3" id="KW-1185">Reference proteome</keyword>
<reference evidence="2 3" key="1">
    <citation type="submission" date="2018-07" db="EMBL/GenBank/DDBJ databases">
        <title>Genome sequencing of Runella.</title>
        <authorList>
            <person name="Baek M.-G."/>
            <person name="Yi H."/>
        </authorList>
    </citation>
    <scope>NUCLEOTIDE SEQUENCE [LARGE SCALE GENOMIC DNA]</scope>
    <source>
        <strain evidence="2 3">HYN0085</strain>
    </source>
</reference>
<gene>
    <name evidence="2" type="ORF">DR864_14000</name>
</gene>
<organism evidence="2 3">
    <name type="scientific">Runella rosea</name>
    <dbReference type="NCBI Taxonomy" id="2259595"/>
    <lineage>
        <taxon>Bacteria</taxon>
        <taxon>Pseudomonadati</taxon>
        <taxon>Bacteroidota</taxon>
        <taxon>Cytophagia</taxon>
        <taxon>Cytophagales</taxon>
        <taxon>Spirosomataceae</taxon>
        <taxon>Runella</taxon>
    </lineage>
</organism>
<dbReference type="KEGG" id="run:DR864_14000"/>
<evidence type="ECO:0000313" key="2">
    <source>
        <dbReference type="EMBL" id="AXE18782.1"/>
    </source>
</evidence>
<dbReference type="OrthoDB" id="27473at2"/>
<dbReference type="AlphaFoldDB" id="A0A344TJG1"/>
<protein>
    <recommendedName>
        <fullName evidence="1">DUF5615 domain-containing protein</fullName>
    </recommendedName>
</protein>
<evidence type="ECO:0000313" key="3">
    <source>
        <dbReference type="Proteomes" id="UP000251993"/>
    </source>
</evidence>
<evidence type="ECO:0000259" key="1">
    <source>
        <dbReference type="Pfam" id="PF18480"/>
    </source>
</evidence>
<accession>A0A344TJG1</accession>
<feature type="domain" description="DUF5615" evidence="1">
    <location>
        <begin position="1"/>
        <end position="105"/>
    </location>
</feature>
<dbReference type="Pfam" id="PF18480">
    <property type="entry name" value="DUF5615"/>
    <property type="match status" value="1"/>
</dbReference>
<sequence>MKFICDVHISYKLVRFLTSKGLESYHVNSLEDKWHTKDNEICRFADANDLIVITKDEDFRNSFFLQRTPRKLIRILLGNISNDSLISLFDKHLPIIQELGENERFYLEMGDSITIYNFRE</sequence>